<gene>
    <name evidence="2" type="ORF">PGO_004570</name>
</gene>
<accession>A0A1Y1JQ11</accession>
<evidence type="ECO:0000313" key="2">
    <source>
        <dbReference type="EMBL" id="GAW84716.1"/>
    </source>
</evidence>
<evidence type="ECO:0000313" key="3">
    <source>
        <dbReference type="Proteomes" id="UP000195521"/>
    </source>
</evidence>
<dbReference type="Proteomes" id="UP000195521">
    <property type="component" value="Unassembled WGS sequence"/>
</dbReference>
<dbReference type="GeneID" id="39745524"/>
<reference evidence="3" key="1">
    <citation type="submission" date="2017-04" db="EMBL/GenBank/DDBJ databases">
        <title>Plasmodium gonderi genome.</title>
        <authorList>
            <person name="Arisue N."/>
            <person name="Honma H."/>
            <person name="Kawai S."/>
            <person name="Tougan T."/>
            <person name="Tanabe K."/>
            <person name="Horii T."/>
        </authorList>
    </citation>
    <scope>NUCLEOTIDE SEQUENCE [LARGE SCALE GENOMIC DNA]</scope>
    <source>
        <strain evidence="3">ATCC 30045</strain>
    </source>
</reference>
<proteinExistence type="predicted"/>
<sequence length="366" mass="42440">MQYIITLEYIFYPFLSKTWDSFDNFDDPVEKTVTNQIYENICITVSGLLKKNEEKYINYCKKIVRNYNLLCGDPNKCKPQSSYCNDLNNWLCNSMKKEKFDSNFISKLFGTIRFLSNNYVLKENTCPYSSYDEDYLEPTNIIILNIFQSNMDIIKKILEENNDSISCSCQMFVINGANIYKDMNDKYCSNDKANITENIKTCSYLKTFMMTYNLYLYNVSSIKHKIPSLTSAKTINTIRCTSHDDIKVQEIENRASILRADEDIKFVGNKLSDTISALQYSETNNLNSSLINILPTILVTIVAVSSFLFLFYKFTPIGKFFRSTQATKRTKEIYSGGEDNELLYHIPGNMNSNSYNQRYDIAYGNM</sequence>
<comment type="caution">
    <text evidence="2">The sequence shown here is derived from an EMBL/GenBank/DDBJ whole genome shotgun (WGS) entry which is preliminary data.</text>
</comment>
<dbReference type="AlphaFoldDB" id="A0A1Y1JQ11"/>
<dbReference type="OrthoDB" id="383311at2759"/>
<name>A0A1Y1JQ11_PLAGO</name>
<dbReference type="Pfam" id="PF05795">
    <property type="entry name" value="Plasmodium_Vir"/>
    <property type="match status" value="1"/>
</dbReference>
<keyword evidence="1" id="KW-0812">Transmembrane</keyword>
<evidence type="ECO:0000256" key="1">
    <source>
        <dbReference type="SAM" id="Phobius"/>
    </source>
</evidence>
<feature type="transmembrane region" description="Helical" evidence="1">
    <location>
        <begin position="290"/>
        <end position="312"/>
    </location>
</feature>
<organism evidence="2 3">
    <name type="scientific">Plasmodium gonderi</name>
    <dbReference type="NCBI Taxonomy" id="77519"/>
    <lineage>
        <taxon>Eukaryota</taxon>
        <taxon>Sar</taxon>
        <taxon>Alveolata</taxon>
        <taxon>Apicomplexa</taxon>
        <taxon>Aconoidasida</taxon>
        <taxon>Haemosporida</taxon>
        <taxon>Plasmodiidae</taxon>
        <taxon>Plasmodium</taxon>
        <taxon>Plasmodium (Plasmodium)</taxon>
    </lineage>
</organism>
<dbReference type="OMA" id="YENICIT"/>
<keyword evidence="1" id="KW-1133">Transmembrane helix</keyword>
<protein>
    <submittedName>
        <fullName evidence="2">Variable surface protein</fullName>
    </submittedName>
</protein>
<dbReference type="RefSeq" id="XP_028547305.1">
    <property type="nucleotide sequence ID" value="XM_028691504.1"/>
</dbReference>
<dbReference type="EMBL" id="BDQF01000678">
    <property type="protein sequence ID" value="GAW84716.1"/>
    <property type="molecule type" value="Genomic_DNA"/>
</dbReference>
<keyword evidence="1" id="KW-0472">Membrane</keyword>
<keyword evidence="3" id="KW-1185">Reference proteome</keyword>
<dbReference type="InterPro" id="IPR008780">
    <property type="entry name" value="Plasmodium_Vir"/>
</dbReference>